<dbReference type="InterPro" id="IPR036388">
    <property type="entry name" value="WH-like_DNA-bd_sf"/>
</dbReference>
<dbReference type="Proteomes" id="UP001629214">
    <property type="component" value="Unassembled WGS sequence"/>
</dbReference>
<dbReference type="PANTHER" id="PTHR30537:SF3">
    <property type="entry name" value="TRANSCRIPTIONAL REGULATORY PROTEIN"/>
    <property type="match status" value="1"/>
</dbReference>
<dbReference type="Pfam" id="PF03466">
    <property type="entry name" value="LysR_substrate"/>
    <property type="match status" value="1"/>
</dbReference>
<dbReference type="InterPro" id="IPR036390">
    <property type="entry name" value="WH_DNA-bd_sf"/>
</dbReference>
<name>A0ABW8Z7I7_9BURK</name>
<dbReference type="Gene3D" id="1.10.10.10">
    <property type="entry name" value="Winged helix-like DNA-binding domain superfamily/Winged helix DNA-binding domain"/>
    <property type="match status" value="1"/>
</dbReference>
<keyword evidence="7" id="KW-1185">Reference proteome</keyword>
<keyword evidence="4" id="KW-0804">Transcription</keyword>
<evidence type="ECO:0000256" key="4">
    <source>
        <dbReference type="ARBA" id="ARBA00023163"/>
    </source>
</evidence>
<dbReference type="SUPFAM" id="SSF53850">
    <property type="entry name" value="Periplasmic binding protein-like II"/>
    <property type="match status" value="1"/>
</dbReference>
<evidence type="ECO:0000256" key="2">
    <source>
        <dbReference type="ARBA" id="ARBA00023015"/>
    </source>
</evidence>
<dbReference type="Gene3D" id="3.40.190.290">
    <property type="match status" value="1"/>
</dbReference>
<protein>
    <submittedName>
        <fullName evidence="6">LysR family transcriptional regulator</fullName>
    </submittedName>
</protein>
<organism evidence="6 7">
    <name type="scientific">Herbaspirillum rhizosphaerae</name>
    <dbReference type="NCBI Taxonomy" id="346179"/>
    <lineage>
        <taxon>Bacteria</taxon>
        <taxon>Pseudomonadati</taxon>
        <taxon>Pseudomonadota</taxon>
        <taxon>Betaproteobacteria</taxon>
        <taxon>Burkholderiales</taxon>
        <taxon>Oxalobacteraceae</taxon>
        <taxon>Herbaspirillum</taxon>
    </lineage>
</organism>
<dbReference type="Pfam" id="PF00126">
    <property type="entry name" value="HTH_1"/>
    <property type="match status" value="1"/>
</dbReference>
<sequence length="303" mass="33332">MAKQITADPGWELYRSFLAVLTEGSLSAAARSLGLTQPTIGRHVDALEQAVGFALFTRSQHGFMPTEAALSLQPYAESLASTTAALMRAASAHGGKDASVRGTVRITASEVVGAEILPPILVKLKRTHPELVVELALSNRVEDLLRREADIAVRMLRPTQEVLVTRRAGAIELGFHAHKDYLAQHGTPKNMDQLTEHTLVGFDKETAFVRNAARDVAIMRRSHFSLRTDSDLAQLAMIRAGYGIGICQVPLARRNRDLVRLLPKQFSMQLDTWVTMHEDLRNSARVSVTFDALVEGLQEYIAS</sequence>
<evidence type="ECO:0000313" key="7">
    <source>
        <dbReference type="Proteomes" id="UP001629214"/>
    </source>
</evidence>
<feature type="domain" description="HTH lysR-type" evidence="5">
    <location>
        <begin position="15"/>
        <end position="66"/>
    </location>
</feature>
<gene>
    <name evidence="6" type="ORF">PQR63_11530</name>
</gene>
<keyword evidence="3" id="KW-0238">DNA-binding</keyword>
<reference evidence="6 7" key="1">
    <citation type="journal article" date="2024" name="Chem. Sci.">
        <title>Discovery of megapolipeptins by genome mining of a Burkholderiales bacteria collection.</title>
        <authorList>
            <person name="Paulo B.S."/>
            <person name="Recchia M.J.J."/>
            <person name="Lee S."/>
            <person name="Fergusson C.H."/>
            <person name="Romanowski S.B."/>
            <person name="Hernandez A."/>
            <person name="Krull N."/>
            <person name="Liu D.Y."/>
            <person name="Cavanagh H."/>
            <person name="Bos A."/>
            <person name="Gray C.A."/>
            <person name="Murphy B.T."/>
            <person name="Linington R.G."/>
            <person name="Eustaquio A.S."/>
        </authorList>
    </citation>
    <scope>NUCLEOTIDE SEQUENCE [LARGE SCALE GENOMIC DNA]</scope>
    <source>
        <strain evidence="6 7">RL21-008-BIB-B</strain>
    </source>
</reference>
<dbReference type="PANTHER" id="PTHR30537">
    <property type="entry name" value="HTH-TYPE TRANSCRIPTIONAL REGULATOR"/>
    <property type="match status" value="1"/>
</dbReference>
<proteinExistence type="inferred from homology"/>
<comment type="caution">
    <text evidence="6">The sequence shown here is derived from an EMBL/GenBank/DDBJ whole genome shotgun (WGS) entry which is preliminary data.</text>
</comment>
<dbReference type="SUPFAM" id="SSF46785">
    <property type="entry name" value="Winged helix' DNA-binding domain"/>
    <property type="match status" value="1"/>
</dbReference>
<dbReference type="InterPro" id="IPR058163">
    <property type="entry name" value="LysR-type_TF_proteobact-type"/>
</dbReference>
<accession>A0ABW8Z7I7</accession>
<evidence type="ECO:0000256" key="3">
    <source>
        <dbReference type="ARBA" id="ARBA00023125"/>
    </source>
</evidence>
<dbReference type="RefSeq" id="WP_408168003.1">
    <property type="nucleotide sequence ID" value="NZ_JAQQFR010000006.1"/>
</dbReference>
<dbReference type="PROSITE" id="PS50931">
    <property type="entry name" value="HTH_LYSR"/>
    <property type="match status" value="1"/>
</dbReference>
<dbReference type="PRINTS" id="PR00039">
    <property type="entry name" value="HTHLYSR"/>
</dbReference>
<dbReference type="EMBL" id="JAQQFR010000006">
    <property type="protein sequence ID" value="MFL9879019.1"/>
    <property type="molecule type" value="Genomic_DNA"/>
</dbReference>
<dbReference type="InterPro" id="IPR005119">
    <property type="entry name" value="LysR_subst-bd"/>
</dbReference>
<evidence type="ECO:0000259" key="5">
    <source>
        <dbReference type="PROSITE" id="PS50931"/>
    </source>
</evidence>
<comment type="similarity">
    <text evidence="1">Belongs to the LysR transcriptional regulatory family.</text>
</comment>
<evidence type="ECO:0000256" key="1">
    <source>
        <dbReference type="ARBA" id="ARBA00009437"/>
    </source>
</evidence>
<keyword evidence="2" id="KW-0805">Transcription regulation</keyword>
<evidence type="ECO:0000313" key="6">
    <source>
        <dbReference type="EMBL" id="MFL9879019.1"/>
    </source>
</evidence>
<dbReference type="InterPro" id="IPR000847">
    <property type="entry name" value="LysR_HTH_N"/>
</dbReference>